<evidence type="ECO:0000256" key="8">
    <source>
        <dbReference type="ARBA" id="ARBA00022801"/>
    </source>
</evidence>
<proteinExistence type="predicted"/>
<dbReference type="InterPro" id="IPR039537">
    <property type="entry name" value="Retrotran_Ty1/copia-like"/>
</dbReference>
<feature type="compositionally biased region" description="Pro residues" evidence="16">
    <location>
        <begin position="58"/>
        <end position="71"/>
    </location>
</feature>
<dbReference type="PANTHER" id="PTHR42648">
    <property type="entry name" value="TRANSPOSASE, PUTATIVE-RELATED"/>
    <property type="match status" value="1"/>
</dbReference>
<evidence type="ECO:0000256" key="7">
    <source>
        <dbReference type="ARBA" id="ARBA00022759"/>
    </source>
</evidence>
<keyword evidence="19" id="KW-1185">Reference proteome</keyword>
<keyword evidence="13" id="KW-0808">Transferase</keyword>
<organism evidence="18 19">
    <name type="scientific">Tanacetum coccineum</name>
    <dbReference type="NCBI Taxonomy" id="301880"/>
    <lineage>
        <taxon>Eukaryota</taxon>
        <taxon>Viridiplantae</taxon>
        <taxon>Streptophyta</taxon>
        <taxon>Embryophyta</taxon>
        <taxon>Tracheophyta</taxon>
        <taxon>Spermatophyta</taxon>
        <taxon>Magnoliopsida</taxon>
        <taxon>eudicotyledons</taxon>
        <taxon>Gunneridae</taxon>
        <taxon>Pentapetalae</taxon>
        <taxon>asterids</taxon>
        <taxon>campanulids</taxon>
        <taxon>Asterales</taxon>
        <taxon>Asteraceae</taxon>
        <taxon>Asteroideae</taxon>
        <taxon>Anthemideae</taxon>
        <taxon>Anthemidinae</taxon>
        <taxon>Tanacetum</taxon>
    </lineage>
</organism>
<keyword evidence="4" id="KW-0540">Nuclease</keyword>
<evidence type="ECO:0000313" key="19">
    <source>
        <dbReference type="Proteomes" id="UP001151760"/>
    </source>
</evidence>
<keyword evidence="10" id="KW-0460">Magnesium</keyword>
<keyword evidence="5" id="KW-0479">Metal-binding</keyword>
<keyword evidence="14" id="KW-0917">Virion maturation</keyword>
<evidence type="ECO:0000256" key="14">
    <source>
        <dbReference type="ARBA" id="ARBA00023113"/>
    </source>
</evidence>
<dbReference type="InterPro" id="IPR036397">
    <property type="entry name" value="RNaseH_sf"/>
</dbReference>
<accession>A0ABQ4XSF7</accession>
<dbReference type="EMBL" id="BQNB010009766">
    <property type="protein sequence ID" value="GJS68111.1"/>
    <property type="molecule type" value="Genomic_DNA"/>
</dbReference>
<evidence type="ECO:0000256" key="3">
    <source>
        <dbReference type="ARBA" id="ARBA00022670"/>
    </source>
</evidence>
<dbReference type="PANTHER" id="PTHR42648:SF11">
    <property type="entry name" value="TRANSPOSON TY4-P GAG-POL POLYPROTEIN"/>
    <property type="match status" value="1"/>
</dbReference>
<gene>
    <name evidence="18" type="ORF">Tco_0682676</name>
</gene>
<feature type="region of interest" description="Disordered" evidence="16">
    <location>
        <begin position="1"/>
        <end position="73"/>
    </location>
</feature>
<evidence type="ECO:0000256" key="6">
    <source>
        <dbReference type="ARBA" id="ARBA00022741"/>
    </source>
</evidence>
<evidence type="ECO:0000256" key="11">
    <source>
        <dbReference type="ARBA" id="ARBA00022908"/>
    </source>
</evidence>
<evidence type="ECO:0000256" key="15">
    <source>
        <dbReference type="ARBA" id="ARBA00023172"/>
    </source>
</evidence>
<evidence type="ECO:0000256" key="12">
    <source>
        <dbReference type="ARBA" id="ARBA00022918"/>
    </source>
</evidence>
<dbReference type="Gene3D" id="3.30.420.10">
    <property type="entry name" value="Ribonuclease H-like superfamily/Ribonuclease H"/>
    <property type="match status" value="1"/>
</dbReference>
<keyword evidence="12" id="KW-0695">RNA-directed DNA polymerase</keyword>
<keyword evidence="11" id="KW-0229">DNA integration</keyword>
<name>A0ABQ4XSF7_9ASTR</name>
<dbReference type="Pfam" id="PF22936">
    <property type="entry name" value="Pol_BBD"/>
    <property type="match status" value="1"/>
</dbReference>
<feature type="domain" description="Retrovirus-related Pol polyprotein from transposon TNT 1-94-like beta-barrel" evidence="17">
    <location>
        <begin position="200"/>
        <end position="247"/>
    </location>
</feature>
<keyword evidence="13" id="KW-0239">DNA-directed DNA polymerase</keyword>
<dbReference type="InterPro" id="IPR054722">
    <property type="entry name" value="PolX-like_BBD"/>
</dbReference>
<sequence length="490" mass="55469">MMTKKNPSPTLQLSSPSSPNAPSKTPSTKDTSSSLINYIPKSPTSSTSLSPNGYLNPPTSPPPRVSPPPPTQENALIDITLTLSPITPLDVQFDTPSPSPPILGYLIPWNLLEAHGDSLSTPSSSNIDLNIIDLQKENEELLKFNKDFTKTFEKLLNEKLSLESRNSKLVSKINVLELEVKKLVNNKEVCLKCDLLLDDWIVDSGCTKHMNGNRRLFTSYKAYDGGHVVFGSNLKGKVIGGGPFTSQSSEIVERTHRKLRKMSHAMLEEQSIPQKFWCHELDTATYMFNRVYVRKFINKTPYEILRNRKPSLEYFRVFGCKVFILNTKETMRIRESLNVTFNESLPELKSFPLVEDDRINKPIVQDLNGSPSLQVNVSDEGYPRSLKEASGYLIGQVIGELNERTLRAFLKLCIVEDPIWEKISCELEEPIRNAHVNECICCQVKQMTEQNMYALHKEMREIHTFINNDLKVLTAVIKDIAMVLLQDINE</sequence>
<feature type="compositionally biased region" description="Low complexity" evidence="16">
    <location>
        <begin position="42"/>
        <end position="51"/>
    </location>
</feature>
<comment type="caution">
    <text evidence="18">The sequence shown here is derived from an EMBL/GenBank/DDBJ whole genome shotgun (WGS) entry which is preliminary data.</text>
</comment>
<keyword evidence="8" id="KW-0378">Hydrolase</keyword>
<reference evidence="18" key="2">
    <citation type="submission" date="2022-01" db="EMBL/GenBank/DDBJ databases">
        <authorList>
            <person name="Yamashiro T."/>
            <person name="Shiraishi A."/>
            <person name="Satake H."/>
            <person name="Nakayama K."/>
        </authorList>
    </citation>
    <scope>NUCLEOTIDE SEQUENCE</scope>
</reference>
<dbReference type="InterPro" id="IPR012337">
    <property type="entry name" value="RNaseH-like_sf"/>
</dbReference>
<comment type="function">
    <text evidence="1">The aspartyl protease (PR) mediates the proteolytic cleavages of the Gag and Gag-Pol polyproteins after assembly of the VLP.</text>
</comment>
<dbReference type="SUPFAM" id="SSF53098">
    <property type="entry name" value="Ribonuclease H-like"/>
    <property type="match status" value="1"/>
</dbReference>
<evidence type="ECO:0000256" key="16">
    <source>
        <dbReference type="SAM" id="MobiDB-lite"/>
    </source>
</evidence>
<evidence type="ECO:0000256" key="2">
    <source>
        <dbReference type="ARBA" id="ARBA00022612"/>
    </source>
</evidence>
<reference evidence="18" key="1">
    <citation type="journal article" date="2022" name="Int. J. Mol. Sci.">
        <title>Draft Genome of Tanacetum Coccineum: Genomic Comparison of Closely Related Tanacetum-Family Plants.</title>
        <authorList>
            <person name="Yamashiro T."/>
            <person name="Shiraishi A."/>
            <person name="Nakayama K."/>
            <person name="Satake H."/>
        </authorList>
    </citation>
    <scope>NUCLEOTIDE SEQUENCE</scope>
</reference>
<keyword evidence="2" id="KW-1188">Viral release from host cell</keyword>
<evidence type="ECO:0000256" key="5">
    <source>
        <dbReference type="ARBA" id="ARBA00022723"/>
    </source>
</evidence>
<evidence type="ECO:0000313" key="18">
    <source>
        <dbReference type="EMBL" id="GJS68111.1"/>
    </source>
</evidence>
<evidence type="ECO:0000256" key="1">
    <source>
        <dbReference type="ARBA" id="ARBA00002180"/>
    </source>
</evidence>
<dbReference type="Proteomes" id="UP001151760">
    <property type="component" value="Unassembled WGS sequence"/>
</dbReference>
<protein>
    <submittedName>
        <fullName evidence="18">Retrovirus-related pol polyprotein from transposon TNT 1-94</fullName>
    </submittedName>
</protein>
<keyword evidence="3" id="KW-0645">Protease</keyword>
<evidence type="ECO:0000256" key="10">
    <source>
        <dbReference type="ARBA" id="ARBA00022842"/>
    </source>
</evidence>
<keyword evidence="15" id="KW-0233">DNA recombination</keyword>
<feature type="compositionally biased region" description="Low complexity" evidence="16">
    <location>
        <begin position="7"/>
        <end position="34"/>
    </location>
</feature>
<keyword evidence="7" id="KW-0255">Endonuclease</keyword>
<evidence type="ECO:0000259" key="17">
    <source>
        <dbReference type="Pfam" id="PF22936"/>
    </source>
</evidence>
<evidence type="ECO:0000256" key="9">
    <source>
        <dbReference type="ARBA" id="ARBA00022840"/>
    </source>
</evidence>
<keyword evidence="13" id="KW-0548">Nucleotidyltransferase</keyword>
<keyword evidence="9" id="KW-0067">ATP-binding</keyword>
<evidence type="ECO:0000256" key="13">
    <source>
        <dbReference type="ARBA" id="ARBA00022932"/>
    </source>
</evidence>
<evidence type="ECO:0000256" key="4">
    <source>
        <dbReference type="ARBA" id="ARBA00022722"/>
    </source>
</evidence>
<keyword evidence="6" id="KW-0547">Nucleotide-binding</keyword>